<proteinExistence type="predicted"/>
<dbReference type="EMBL" id="JAIVGD010000013">
    <property type="protein sequence ID" value="KAH0760980.1"/>
    <property type="molecule type" value="Genomic_DNA"/>
</dbReference>
<name>A0ABQ7VA93_SOLTU</name>
<gene>
    <name evidence="2" type="ORF">KY290_017053</name>
</gene>
<keyword evidence="3" id="KW-1185">Reference proteome</keyword>
<organism evidence="2 3">
    <name type="scientific">Solanum tuberosum</name>
    <name type="common">Potato</name>
    <dbReference type="NCBI Taxonomy" id="4113"/>
    <lineage>
        <taxon>Eukaryota</taxon>
        <taxon>Viridiplantae</taxon>
        <taxon>Streptophyta</taxon>
        <taxon>Embryophyta</taxon>
        <taxon>Tracheophyta</taxon>
        <taxon>Spermatophyta</taxon>
        <taxon>Magnoliopsida</taxon>
        <taxon>eudicotyledons</taxon>
        <taxon>Gunneridae</taxon>
        <taxon>Pentapetalae</taxon>
        <taxon>asterids</taxon>
        <taxon>lamiids</taxon>
        <taxon>Solanales</taxon>
        <taxon>Solanaceae</taxon>
        <taxon>Solanoideae</taxon>
        <taxon>Solaneae</taxon>
        <taxon>Solanum</taxon>
    </lineage>
</organism>
<comment type="caution">
    <text evidence="2">The sequence shown here is derived from an EMBL/GenBank/DDBJ whole genome shotgun (WGS) entry which is preliminary data.</text>
</comment>
<accession>A0ABQ7VA93</accession>
<protein>
    <submittedName>
        <fullName evidence="2">Uncharacterized protein</fullName>
    </submittedName>
</protein>
<evidence type="ECO:0000313" key="2">
    <source>
        <dbReference type="EMBL" id="KAH0760980.1"/>
    </source>
</evidence>
<reference evidence="2 3" key="1">
    <citation type="journal article" date="2021" name="bioRxiv">
        <title>Chromosome-scale and haplotype-resolved genome assembly of a tetraploid potato cultivar.</title>
        <authorList>
            <person name="Sun H."/>
            <person name="Jiao W.-B."/>
            <person name="Krause K."/>
            <person name="Campoy J.A."/>
            <person name="Goel M."/>
            <person name="Folz-Donahue K."/>
            <person name="Kukat C."/>
            <person name="Huettel B."/>
            <person name="Schneeberger K."/>
        </authorList>
    </citation>
    <scope>NUCLEOTIDE SEQUENCE [LARGE SCALE GENOMIC DNA]</scope>
    <source>
        <strain evidence="2">SolTubOtavaFocal</strain>
        <tissue evidence="2">Leaves</tissue>
    </source>
</reference>
<dbReference type="Proteomes" id="UP000826656">
    <property type="component" value="Unassembled WGS sequence"/>
</dbReference>
<evidence type="ECO:0000256" key="1">
    <source>
        <dbReference type="SAM" id="Coils"/>
    </source>
</evidence>
<evidence type="ECO:0000313" key="3">
    <source>
        <dbReference type="Proteomes" id="UP000826656"/>
    </source>
</evidence>
<feature type="coiled-coil region" evidence="1">
    <location>
        <begin position="85"/>
        <end position="137"/>
    </location>
</feature>
<sequence>MTREEFEQLKVENYPVTSLNLPQNVEMSRMQGYQKVPRTEMRTEASVVDLLHMEKLDELEDINPLPLYWNQATLKREVIYLTEILTNKEIKIATLKSELQKAVSRGPGTSDGNEQLLQKLRDENTMLLKTNASLSKKVKTLNRQLIKAHKDANEPLFRRILTPLPLPF</sequence>
<keyword evidence="1" id="KW-0175">Coiled coil</keyword>